<gene>
    <name evidence="7" type="ORF">ACFO9K_12540</name>
</gene>
<dbReference type="PROSITE" id="PS51898">
    <property type="entry name" value="TYR_RECOMBINASE"/>
    <property type="match status" value="1"/>
</dbReference>
<proteinExistence type="predicted"/>
<evidence type="ECO:0000256" key="1">
    <source>
        <dbReference type="ARBA" id="ARBA00022908"/>
    </source>
</evidence>
<keyword evidence="1" id="KW-0229">DNA integration</keyword>
<dbReference type="GeneID" id="73044209"/>
<keyword evidence="8" id="KW-1185">Reference proteome</keyword>
<keyword evidence="3" id="KW-0233">DNA recombination</keyword>
<dbReference type="PROSITE" id="PS51900">
    <property type="entry name" value="CB"/>
    <property type="match status" value="1"/>
</dbReference>
<dbReference type="CDD" id="cd00397">
    <property type="entry name" value="DNA_BRE_C"/>
    <property type="match status" value="1"/>
</dbReference>
<reference evidence="7 8" key="1">
    <citation type="journal article" date="2019" name="Int. J. Syst. Evol. Microbiol.">
        <title>The Global Catalogue of Microorganisms (GCM) 10K type strain sequencing project: providing services to taxonomists for standard genome sequencing and annotation.</title>
        <authorList>
            <consortium name="The Broad Institute Genomics Platform"/>
            <consortium name="The Broad Institute Genome Sequencing Center for Infectious Disease"/>
            <person name="Wu L."/>
            <person name="Ma J."/>
        </authorList>
    </citation>
    <scope>NUCLEOTIDE SEQUENCE [LARGE SCALE GENOMIC DNA]</scope>
    <source>
        <strain evidence="7 8">XZYJ18</strain>
    </source>
</reference>
<dbReference type="InterPro" id="IPR050090">
    <property type="entry name" value="Tyrosine_recombinase_XerCD"/>
</dbReference>
<dbReference type="PANTHER" id="PTHR30349">
    <property type="entry name" value="PHAGE INTEGRASE-RELATED"/>
    <property type="match status" value="1"/>
</dbReference>
<feature type="domain" description="Tyr recombinase" evidence="5">
    <location>
        <begin position="170"/>
        <end position="374"/>
    </location>
</feature>
<dbReference type="PANTHER" id="PTHR30349:SF41">
    <property type="entry name" value="INTEGRASE_RECOMBINASE PROTEIN MJ0367-RELATED"/>
    <property type="match status" value="1"/>
</dbReference>
<dbReference type="Gene3D" id="1.10.150.130">
    <property type="match status" value="1"/>
</dbReference>
<evidence type="ECO:0000256" key="3">
    <source>
        <dbReference type="ARBA" id="ARBA00023172"/>
    </source>
</evidence>
<name>A0ABD5Q3R8_9EURY</name>
<dbReference type="GO" id="GO:0015074">
    <property type="term" value="P:DNA integration"/>
    <property type="evidence" value="ECO:0007669"/>
    <property type="project" value="UniProtKB-KW"/>
</dbReference>
<evidence type="ECO:0000259" key="5">
    <source>
        <dbReference type="PROSITE" id="PS51898"/>
    </source>
</evidence>
<dbReference type="InterPro" id="IPR002104">
    <property type="entry name" value="Integrase_catalytic"/>
</dbReference>
<dbReference type="GO" id="GO:0003677">
    <property type="term" value="F:DNA binding"/>
    <property type="evidence" value="ECO:0007669"/>
    <property type="project" value="UniProtKB-UniRule"/>
</dbReference>
<organism evidence="7 8">
    <name type="scientific">Halorussus aquaticus</name>
    <dbReference type="NCBI Taxonomy" id="2953748"/>
    <lineage>
        <taxon>Archaea</taxon>
        <taxon>Methanobacteriati</taxon>
        <taxon>Methanobacteriota</taxon>
        <taxon>Stenosarchaea group</taxon>
        <taxon>Halobacteria</taxon>
        <taxon>Halobacteriales</taxon>
        <taxon>Haladaptataceae</taxon>
        <taxon>Halorussus</taxon>
    </lineage>
</organism>
<protein>
    <submittedName>
        <fullName evidence="7">Tyrosine-type recombinase/integrase</fullName>
    </submittedName>
</protein>
<dbReference type="GO" id="GO:0006310">
    <property type="term" value="P:DNA recombination"/>
    <property type="evidence" value="ECO:0007669"/>
    <property type="project" value="UniProtKB-KW"/>
</dbReference>
<evidence type="ECO:0000256" key="4">
    <source>
        <dbReference type="PROSITE-ProRule" id="PRU01248"/>
    </source>
</evidence>
<dbReference type="InterPro" id="IPR011010">
    <property type="entry name" value="DNA_brk_join_enz"/>
</dbReference>
<dbReference type="EMBL" id="JBHSHT010000001">
    <property type="protein sequence ID" value="MFC4825087.1"/>
    <property type="molecule type" value="Genomic_DNA"/>
</dbReference>
<dbReference type="Pfam" id="PF00589">
    <property type="entry name" value="Phage_integrase"/>
    <property type="match status" value="1"/>
</dbReference>
<dbReference type="Gene3D" id="1.10.443.10">
    <property type="entry name" value="Intergrase catalytic core"/>
    <property type="match status" value="1"/>
</dbReference>
<dbReference type="Proteomes" id="UP001595945">
    <property type="component" value="Unassembled WGS sequence"/>
</dbReference>
<accession>A0ABD5Q3R8</accession>
<dbReference type="InterPro" id="IPR013762">
    <property type="entry name" value="Integrase-like_cat_sf"/>
</dbReference>
<evidence type="ECO:0000259" key="6">
    <source>
        <dbReference type="PROSITE" id="PS51900"/>
    </source>
</evidence>
<dbReference type="InterPro" id="IPR044068">
    <property type="entry name" value="CB"/>
</dbReference>
<dbReference type="InterPro" id="IPR010998">
    <property type="entry name" value="Integrase_recombinase_N"/>
</dbReference>
<evidence type="ECO:0000313" key="7">
    <source>
        <dbReference type="EMBL" id="MFC4825087.1"/>
    </source>
</evidence>
<keyword evidence="2 4" id="KW-0238">DNA-binding</keyword>
<comment type="caution">
    <text evidence="7">The sequence shown here is derived from an EMBL/GenBank/DDBJ whole genome shotgun (WGS) entry which is preliminary data.</text>
</comment>
<dbReference type="RefSeq" id="WP_254269208.1">
    <property type="nucleotide sequence ID" value="NZ_CP100400.1"/>
</dbReference>
<evidence type="ECO:0000256" key="2">
    <source>
        <dbReference type="ARBA" id="ARBA00023125"/>
    </source>
</evidence>
<feature type="domain" description="Core-binding (CB)" evidence="6">
    <location>
        <begin position="34"/>
        <end position="125"/>
    </location>
</feature>
<sequence>MQPNNDQQNTVRGITLVPEPATQYLNEKQELDYRSHRRDLIRWCLAKGKNPAKAEGYSEDTIRVRAGHIDRFYRWCWEERDGYTVYVTQDDADAYMDHLAFKEDLAASTKAKYQKSVKMLWKWLEHERDGNPWDPEITFSEPSSTQPREYLTLDERRRVREASLSMGSVPHYKSVTPEKRQEWKKYIAVILEKPLGDIAKSDWEEINGWKETSLIHTALDAGLRPVEVRRARTSWVDLDNEVLRIPKDESSKNRDNWVVALTTETTNTLDRWLTERGQYEKYDDNDALWLTRRANPYSSSSLKGVLHRACEEAGIDTDGRDMTWYALRHSTGTFLAHTSSLASAQSQLRHRSAKTTMKYDNAPIGERRDALRKL</sequence>
<evidence type="ECO:0000313" key="8">
    <source>
        <dbReference type="Proteomes" id="UP001595945"/>
    </source>
</evidence>
<dbReference type="SUPFAM" id="SSF56349">
    <property type="entry name" value="DNA breaking-rejoining enzymes"/>
    <property type="match status" value="1"/>
</dbReference>
<dbReference type="AlphaFoldDB" id="A0ABD5Q3R8"/>